<reference evidence="2 3" key="2">
    <citation type="journal article" date="2011" name="Stand. Genomic Sci.">
        <title>Complete genome sequence of Leadbetterella byssophila type strain (4M15).</title>
        <authorList>
            <person name="Abt B."/>
            <person name="Teshima H."/>
            <person name="Lucas S."/>
            <person name="Lapidus A."/>
            <person name="Del Rio T.G."/>
            <person name="Nolan M."/>
            <person name="Tice H."/>
            <person name="Cheng J.F."/>
            <person name="Pitluck S."/>
            <person name="Liolios K."/>
            <person name="Pagani I."/>
            <person name="Ivanova N."/>
            <person name="Mavromatis K."/>
            <person name="Pati A."/>
            <person name="Tapia R."/>
            <person name="Han C."/>
            <person name="Goodwin L."/>
            <person name="Chen A."/>
            <person name="Palaniappan K."/>
            <person name="Land M."/>
            <person name="Hauser L."/>
            <person name="Chang Y.J."/>
            <person name="Jeffries C.D."/>
            <person name="Rohde M."/>
            <person name="Goker M."/>
            <person name="Tindall B.J."/>
            <person name="Detter J.C."/>
            <person name="Woyke T."/>
            <person name="Bristow J."/>
            <person name="Eisen J.A."/>
            <person name="Markowitz V."/>
            <person name="Hugenholtz P."/>
            <person name="Klenk H.P."/>
            <person name="Kyrpides N.C."/>
        </authorList>
    </citation>
    <scope>NUCLEOTIDE SEQUENCE [LARGE SCALE GENOMIC DNA]</scope>
    <source>
        <strain evidence="3">DSM 17132 / JCM 16389 / KACC 11308 / NBRC 106382 / 4M15</strain>
    </source>
</reference>
<evidence type="ECO:0000313" key="2">
    <source>
        <dbReference type="EMBL" id="ADQ16924.1"/>
    </source>
</evidence>
<sequence>MKKSLIILFVSLISVSCISAEPERFPKRFSYEREAKKRIDREMRHTRMPRGKYQKIMQKYKHIDALERKAWRDGRLSPHEARQLDRELAHLDRMLYR</sequence>
<accession>E4RU90</accession>
<reference key="1">
    <citation type="submission" date="2010-11" db="EMBL/GenBank/DDBJ databases">
        <title>The complete genome of Leadbetterella byssophila DSM 17132.</title>
        <authorList>
            <consortium name="US DOE Joint Genome Institute (JGI-PGF)"/>
            <person name="Lucas S."/>
            <person name="Copeland A."/>
            <person name="Lapidus A."/>
            <person name="Glavina del Rio T."/>
            <person name="Dalin E."/>
            <person name="Tice H."/>
            <person name="Bruce D."/>
            <person name="Goodwin L."/>
            <person name="Pitluck S."/>
            <person name="Kyrpides N."/>
            <person name="Mavromatis K."/>
            <person name="Ivanova N."/>
            <person name="Teshima H."/>
            <person name="Brettin T."/>
            <person name="Detter J.C."/>
            <person name="Han C."/>
            <person name="Tapia R."/>
            <person name="Land M."/>
            <person name="Hauser L."/>
            <person name="Markowitz V."/>
            <person name="Cheng J.-F."/>
            <person name="Hugenholtz P."/>
            <person name="Woyke T."/>
            <person name="Wu D."/>
            <person name="Tindall B."/>
            <person name="Pomrenke H.G."/>
            <person name="Brambilla E."/>
            <person name="Klenk H.-P."/>
            <person name="Eisen J.A."/>
        </authorList>
    </citation>
    <scope>NUCLEOTIDE SEQUENCE [LARGE SCALE GENOMIC DNA]</scope>
    <source>
        <strain>DSM 17132</strain>
    </source>
</reference>
<feature type="chain" id="PRO_5003185805" description="Lipoprotein" evidence="1">
    <location>
        <begin position="20"/>
        <end position="97"/>
    </location>
</feature>
<evidence type="ECO:0000256" key="1">
    <source>
        <dbReference type="SAM" id="SignalP"/>
    </source>
</evidence>
<evidence type="ECO:0000313" key="3">
    <source>
        <dbReference type="Proteomes" id="UP000007435"/>
    </source>
</evidence>
<dbReference type="HOGENOM" id="CLU_2343255_0_0_10"/>
<protein>
    <recommendedName>
        <fullName evidence="4">Lipoprotein</fullName>
    </recommendedName>
</protein>
<proteinExistence type="predicted"/>
<organism evidence="2 3">
    <name type="scientific">Leadbetterella byssophila (strain DSM 17132 / JCM 16389 / KACC 11308 / NBRC 106382 / 4M15)</name>
    <dbReference type="NCBI Taxonomy" id="649349"/>
    <lineage>
        <taxon>Bacteria</taxon>
        <taxon>Pseudomonadati</taxon>
        <taxon>Bacteroidota</taxon>
        <taxon>Cytophagia</taxon>
        <taxon>Cytophagales</taxon>
        <taxon>Leadbetterellaceae</taxon>
        <taxon>Leadbetterella</taxon>
    </lineage>
</organism>
<dbReference type="RefSeq" id="WP_013407974.1">
    <property type="nucleotide sequence ID" value="NC_014655.1"/>
</dbReference>
<feature type="signal peptide" evidence="1">
    <location>
        <begin position="1"/>
        <end position="19"/>
    </location>
</feature>
<name>E4RU90_LEAB4</name>
<keyword evidence="1" id="KW-0732">Signal</keyword>
<dbReference type="EMBL" id="CP002305">
    <property type="protein sequence ID" value="ADQ16924.1"/>
    <property type="molecule type" value="Genomic_DNA"/>
</dbReference>
<dbReference type="PROSITE" id="PS51257">
    <property type="entry name" value="PROKAR_LIPOPROTEIN"/>
    <property type="match status" value="1"/>
</dbReference>
<evidence type="ECO:0008006" key="4">
    <source>
        <dbReference type="Google" id="ProtNLM"/>
    </source>
</evidence>
<keyword evidence="3" id="KW-1185">Reference proteome</keyword>
<dbReference type="Proteomes" id="UP000007435">
    <property type="component" value="Chromosome"/>
</dbReference>
<dbReference type="AlphaFoldDB" id="E4RU90"/>
<gene>
    <name evidence="2" type="ordered locus">Lbys_1204</name>
</gene>
<dbReference type="KEGG" id="lby:Lbys_1204"/>